<dbReference type="PROSITE" id="PS51007">
    <property type="entry name" value="CYTC"/>
    <property type="match status" value="1"/>
</dbReference>
<evidence type="ECO:0000256" key="4">
    <source>
        <dbReference type="PROSITE-ProRule" id="PRU00433"/>
    </source>
</evidence>
<dbReference type="GO" id="GO:0005737">
    <property type="term" value="C:cytoplasm"/>
    <property type="evidence" value="ECO:0007669"/>
    <property type="project" value="TreeGrafter"/>
</dbReference>
<dbReference type="GO" id="GO:0046872">
    <property type="term" value="F:metal ion binding"/>
    <property type="evidence" value="ECO:0007669"/>
    <property type="project" value="UniProtKB-KW"/>
</dbReference>
<dbReference type="GO" id="GO:0004197">
    <property type="term" value="F:cysteine-type endopeptidase activity"/>
    <property type="evidence" value="ECO:0007669"/>
    <property type="project" value="InterPro"/>
</dbReference>
<reference evidence="6" key="1">
    <citation type="submission" date="2020-11" db="EMBL/GenBank/DDBJ databases">
        <authorList>
            <consortium name="DOE Joint Genome Institute"/>
            <person name="Ahrendt S."/>
            <person name="Riley R."/>
            <person name="Andreopoulos W."/>
            <person name="Labutti K."/>
            <person name="Pangilinan J."/>
            <person name="Ruiz-Duenas F.J."/>
            <person name="Barrasa J.M."/>
            <person name="Sanchez-Garcia M."/>
            <person name="Camarero S."/>
            <person name="Miyauchi S."/>
            <person name="Serrano A."/>
            <person name="Linde D."/>
            <person name="Babiker R."/>
            <person name="Drula E."/>
            <person name="Ayuso-Fernandez I."/>
            <person name="Pacheco R."/>
            <person name="Padilla G."/>
            <person name="Ferreira P."/>
            <person name="Barriuso J."/>
            <person name="Kellner H."/>
            <person name="Castanera R."/>
            <person name="Alfaro M."/>
            <person name="Ramirez L."/>
            <person name="Pisabarro A.G."/>
            <person name="Kuo A."/>
            <person name="Tritt A."/>
            <person name="Lipzen A."/>
            <person name="He G."/>
            <person name="Yan M."/>
            <person name="Ng V."/>
            <person name="Cullen D."/>
            <person name="Martin F."/>
            <person name="Rosso M.-N."/>
            <person name="Henrissat B."/>
            <person name="Hibbett D."/>
            <person name="Martinez A.T."/>
            <person name="Grigoriev I.V."/>
        </authorList>
    </citation>
    <scope>NUCLEOTIDE SEQUENCE</scope>
    <source>
        <strain evidence="6">ATCC 90797</strain>
    </source>
</reference>
<evidence type="ECO:0000259" key="5">
    <source>
        <dbReference type="PROSITE" id="PS51007"/>
    </source>
</evidence>
<evidence type="ECO:0000256" key="3">
    <source>
        <dbReference type="ARBA" id="ARBA00023004"/>
    </source>
</evidence>
<dbReference type="PANTHER" id="PTHR48104:SF30">
    <property type="entry name" value="METACASPASE-1"/>
    <property type="match status" value="1"/>
</dbReference>
<dbReference type="PANTHER" id="PTHR48104">
    <property type="entry name" value="METACASPASE-4"/>
    <property type="match status" value="1"/>
</dbReference>
<evidence type="ECO:0000256" key="1">
    <source>
        <dbReference type="ARBA" id="ARBA00009005"/>
    </source>
</evidence>
<evidence type="ECO:0000313" key="6">
    <source>
        <dbReference type="EMBL" id="KAF9495523.1"/>
    </source>
</evidence>
<dbReference type="InterPro" id="IPR050452">
    <property type="entry name" value="Metacaspase"/>
</dbReference>
<keyword evidence="2 4" id="KW-0479">Metal-binding</keyword>
<dbReference type="EMBL" id="MU154561">
    <property type="protein sequence ID" value="KAF9495523.1"/>
    <property type="molecule type" value="Genomic_DNA"/>
</dbReference>
<dbReference type="InterPro" id="IPR011600">
    <property type="entry name" value="Pept_C14_caspase"/>
</dbReference>
<keyword evidence="4" id="KW-0349">Heme</keyword>
<evidence type="ECO:0000256" key="2">
    <source>
        <dbReference type="ARBA" id="ARBA00022723"/>
    </source>
</evidence>
<organism evidence="6 7">
    <name type="scientific">Pleurotus eryngii</name>
    <name type="common">Boletus of the steppes</name>
    <dbReference type="NCBI Taxonomy" id="5323"/>
    <lineage>
        <taxon>Eukaryota</taxon>
        <taxon>Fungi</taxon>
        <taxon>Dikarya</taxon>
        <taxon>Basidiomycota</taxon>
        <taxon>Agaricomycotina</taxon>
        <taxon>Agaricomycetes</taxon>
        <taxon>Agaricomycetidae</taxon>
        <taxon>Agaricales</taxon>
        <taxon>Pleurotineae</taxon>
        <taxon>Pleurotaceae</taxon>
        <taxon>Pleurotus</taxon>
    </lineage>
</organism>
<dbReference type="GO" id="GO:0009055">
    <property type="term" value="F:electron transfer activity"/>
    <property type="evidence" value="ECO:0007669"/>
    <property type="project" value="InterPro"/>
</dbReference>
<dbReference type="OrthoDB" id="3223806at2759"/>
<dbReference type="AlphaFoldDB" id="A0A9P5ZYM7"/>
<feature type="domain" description="Cytochrome c" evidence="5">
    <location>
        <begin position="260"/>
        <end position="340"/>
    </location>
</feature>
<keyword evidence="3 4" id="KW-0408">Iron</keyword>
<sequence length="386" mass="42687">MCEPHVKHKALLVGISDDGSGQPLPAGPKNDVLRMKNLLLSMFLSPHRLGIILNGHKGKYKLQQADIVSMYDKQKQKRPHLVPTRENIVFASLVTCWPTPVFPFVDSKLLIDSGHASQQENLDGSELDGFDECLETKTGRILDDELKAELIDQLCPGSQLVAIFDACHSATLTDLPHVGCHGFNANEVADKDIHVPLPTDIFGQRTNLPRARFASFSSTKKPYLTLDTSFPRPIATSGSLTSIPPDTTERFPSPIDIRINGAVDGDMTFYGQHCSTCHDPQKDNVGKSGPDLPRVLVISACEDSQVSYEDERGRGMTMALCDYLNDNANPSLNRLFNALSFKLFNPAFDRVNSPEWNENAGDFPNAYQQLSFSSLQRLNPNCKFSL</sequence>
<dbReference type="Pfam" id="PF00656">
    <property type="entry name" value="Peptidase_C14"/>
    <property type="match status" value="1"/>
</dbReference>
<dbReference type="GO" id="GO:0006508">
    <property type="term" value="P:proteolysis"/>
    <property type="evidence" value="ECO:0007669"/>
    <property type="project" value="InterPro"/>
</dbReference>
<protein>
    <recommendedName>
        <fullName evidence="5">Cytochrome c domain-containing protein</fullName>
    </recommendedName>
</protein>
<keyword evidence="7" id="KW-1185">Reference proteome</keyword>
<name>A0A9P5ZYM7_PLEER</name>
<gene>
    <name evidence="6" type="ORF">BDN71DRAFT_1506661</name>
</gene>
<dbReference type="Gene3D" id="3.40.50.1460">
    <property type="match status" value="1"/>
</dbReference>
<dbReference type="InterPro" id="IPR009056">
    <property type="entry name" value="Cyt_c-like_dom"/>
</dbReference>
<comment type="similarity">
    <text evidence="1">Belongs to the peptidase C14B family.</text>
</comment>
<dbReference type="Proteomes" id="UP000807025">
    <property type="component" value="Unassembled WGS sequence"/>
</dbReference>
<dbReference type="GO" id="GO:0020037">
    <property type="term" value="F:heme binding"/>
    <property type="evidence" value="ECO:0007669"/>
    <property type="project" value="InterPro"/>
</dbReference>
<comment type="caution">
    <text evidence="6">The sequence shown here is derived from an EMBL/GenBank/DDBJ whole genome shotgun (WGS) entry which is preliminary data.</text>
</comment>
<proteinExistence type="inferred from homology"/>
<evidence type="ECO:0000313" key="7">
    <source>
        <dbReference type="Proteomes" id="UP000807025"/>
    </source>
</evidence>
<accession>A0A9P5ZYM7</accession>